<sequence>MFRGPRTCVLVDSARDIPILSNNGNERYGAVPRQRSFPSLQSLLTYLASLTRPTPNAACLLLENASTPIAYIKAFSLISTVYFLLYEQTTTDIHSAPHQQAVIFFTLIQKDMPASAVAGPHIWHKGWGGGGYRLYQWTDKPTLEVLLPSSYNACVSERSRIILNLSTTPRPYLHY</sequence>
<evidence type="ECO:0000313" key="2">
    <source>
        <dbReference type="Proteomes" id="UP000325081"/>
    </source>
</evidence>
<comment type="caution">
    <text evidence="1">The sequence shown here is derived from an EMBL/GenBank/DDBJ whole genome shotgun (WGS) entry which is preliminary data.</text>
</comment>
<dbReference type="AlphaFoldDB" id="A0A5A7QKG7"/>
<reference evidence="2" key="1">
    <citation type="journal article" date="2019" name="Curr. Biol.">
        <title>Genome Sequence of Striga asiatica Provides Insight into the Evolution of Plant Parasitism.</title>
        <authorList>
            <person name="Yoshida S."/>
            <person name="Kim S."/>
            <person name="Wafula E.K."/>
            <person name="Tanskanen J."/>
            <person name="Kim Y.M."/>
            <person name="Honaas L."/>
            <person name="Yang Z."/>
            <person name="Spallek T."/>
            <person name="Conn C.E."/>
            <person name="Ichihashi Y."/>
            <person name="Cheong K."/>
            <person name="Cui S."/>
            <person name="Der J.P."/>
            <person name="Gundlach H."/>
            <person name="Jiao Y."/>
            <person name="Hori C."/>
            <person name="Ishida J.K."/>
            <person name="Kasahara H."/>
            <person name="Kiba T."/>
            <person name="Kim M.S."/>
            <person name="Koo N."/>
            <person name="Laohavisit A."/>
            <person name="Lee Y.H."/>
            <person name="Lumba S."/>
            <person name="McCourt P."/>
            <person name="Mortimer J.C."/>
            <person name="Mutuku J.M."/>
            <person name="Nomura T."/>
            <person name="Sasaki-Sekimoto Y."/>
            <person name="Seto Y."/>
            <person name="Wang Y."/>
            <person name="Wakatake T."/>
            <person name="Sakakibara H."/>
            <person name="Demura T."/>
            <person name="Yamaguchi S."/>
            <person name="Yoneyama K."/>
            <person name="Manabe R.I."/>
            <person name="Nelson D.C."/>
            <person name="Schulman A.H."/>
            <person name="Timko M.P."/>
            <person name="dePamphilis C.W."/>
            <person name="Choi D."/>
            <person name="Shirasu K."/>
        </authorList>
    </citation>
    <scope>NUCLEOTIDE SEQUENCE [LARGE SCALE GENOMIC DNA]</scope>
    <source>
        <strain evidence="2">cv. UVA1</strain>
    </source>
</reference>
<accession>A0A5A7QKG7</accession>
<gene>
    <name evidence="1" type="ORF">STAS_22557</name>
</gene>
<proteinExistence type="predicted"/>
<dbReference type="EMBL" id="BKCP01007183">
    <property type="protein sequence ID" value="GER45590.1"/>
    <property type="molecule type" value="Genomic_DNA"/>
</dbReference>
<dbReference type="Proteomes" id="UP000325081">
    <property type="component" value="Unassembled WGS sequence"/>
</dbReference>
<organism evidence="1 2">
    <name type="scientific">Striga asiatica</name>
    <name type="common">Asiatic witchweed</name>
    <name type="synonym">Buchnera asiatica</name>
    <dbReference type="NCBI Taxonomy" id="4170"/>
    <lineage>
        <taxon>Eukaryota</taxon>
        <taxon>Viridiplantae</taxon>
        <taxon>Streptophyta</taxon>
        <taxon>Embryophyta</taxon>
        <taxon>Tracheophyta</taxon>
        <taxon>Spermatophyta</taxon>
        <taxon>Magnoliopsida</taxon>
        <taxon>eudicotyledons</taxon>
        <taxon>Gunneridae</taxon>
        <taxon>Pentapetalae</taxon>
        <taxon>asterids</taxon>
        <taxon>lamiids</taxon>
        <taxon>Lamiales</taxon>
        <taxon>Orobanchaceae</taxon>
        <taxon>Buchnereae</taxon>
        <taxon>Striga</taxon>
    </lineage>
</organism>
<name>A0A5A7QKG7_STRAF</name>
<evidence type="ECO:0000313" key="1">
    <source>
        <dbReference type="EMBL" id="GER45590.1"/>
    </source>
</evidence>
<keyword evidence="2" id="KW-1185">Reference proteome</keyword>
<protein>
    <submittedName>
        <fullName evidence="1">GDA1/CD39 nucleoside phosphatase family protein</fullName>
    </submittedName>
</protein>